<dbReference type="KEGG" id="cpb:Cphamn1_0266"/>
<dbReference type="HOGENOM" id="CLU_219333_0_0_10"/>
<dbReference type="STRING" id="331678.Cphamn1_0266"/>
<protein>
    <submittedName>
        <fullName evidence="2">Uncharacterized protein</fullName>
    </submittedName>
</protein>
<evidence type="ECO:0000313" key="2">
    <source>
        <dbReference type="EMBL" id="ACE03235.1"/>
    </source>
</evidence>
<reference evidence="2" key="1">
    <citation type="submission" date="2008-06" db="EMBL/GenBank/DDBJ databases">
        <title>Complete sequence of Chlorobium phaeobacteroides BS1.</title>
        <authorList>
            <consortium name="US DOE Joint Genome Institute"/>
            <person name="Lucas S."/>
            <person name="Copeland A."/>
            <person name="Lapidus A."/>
            <person name="Glavina del Rio T."/>
            <person name="Dalin E."/>
            <person name="Tice H."/>
            <person name="Bruce D."/>
            <person name="Goodwin L."/>
            <person name="Pitluck S."/>
            <person name="Schmutz J."/>
            <person name="Larimer F."/>
            <person name="Land M."/>
            <person name="Hauser L."/>
            <person name="Kyrpides N."/>
            <person name="Ovchinnikova G."/>
            <person name="Li T."/>
            <person name="Liu Z."/>
            <person name="Zhao F."/>
            <person name="Overmann J."/>
            <person name="Bryant D.A."/>
            <person name="Richardson P."/>
        </authorList>
    </citation>
    <scope>NUCLEOTIDE SEQUENCE [LARGE SCALE GENOMIC DNA]</scope>
    <source>
        <strain evidence="2">BS1</strain>
    </source>
</reference>
<dbReference type="AlphaFoldDB" id="B3EL08"/>
<dbReference type="EMBL" id="CP001101">
    <property type="protein sequence ID" value="ACE03235.1"/>
    <property type="molecule type" value="Genomic_DNA"/>
</dbReference>
<organism evidence="2">
    <name type="scientific">Chlorobium phaeobacteroides (strain BS1)</name>
    <dbReference type="NCBI Taxonomy" id="331678"/>
    <lineage>
        <taxon>Bacteria</taxon>
        <taxon>Pseudomonadati</taxon>
        <taxon>Chlorobiota</taxon>
        <taxon>Chlorobiia</taxon>
        <taxon>Chlorobiales</taxon>
        <taxon>Chlorobiaceae</taxon>
        <taxon>Chlorobium/Pelodictyon group</taxon>
        <taxon>Chlorobium</taxon>
    </lineage>
</organism>
<name>B3EL08_CHLPB</name>
<gene>
    <name evidence="2" type="ordered locus">Cphamn1_0266</name>
</gene>
<sequence length="38" mass="4334">MENSINYTTLFAPVAFYLSGVVIVFILNKFIGEHKNDQ</sequence>
<evidence type="ECO:0000256" key="1">
    <source>
        <dbReference type="SAM" id="Phobius"/>
    </source>
</evidence>
<proteinExistence type="predicted"/>
<keyword evidence="1" id="KW-0472">Membrane</keyword>
<accession>B3EL08</accession>
<keyword evidence="1" id="KW-1133">Transmembrane helix</keyword>
<feature type="transmembrane region" description="Helical" evidence="1">
    <location>
        <begin position="6"/>
        <end position="27"/>
    </location>
</feature>
<keyword evidence="1" id="KW-0812">Transmembrane</keyword>